<dbReference type="EMBL" id="JBHULE010000008">
    <property type="protein sequence ID" value="MFD2562569.1"/>
    <property type="molecule type" value="Genomic_DNA"/>
</dbReference>
<comment type="caution">
    <text evidence="2">The sequence shown here is derived from an EMBL/GenBank/DDBJ whole genome shotgun (WGS) entry which is preliminary data.</text>
</comment>
<name>A0ABW5LDE7_9FLAO</name>
<dbReference type="GO" id="GO:0016746">
    <property type="term" value="F:acyltransferase activity"/>
    <property type="evidence" value="ECO:0007669"/>
    <property type="project" value="UniProtKB-KW"/>
</dbReference>
<dbReference type="Gene3D" id="3.40.630.30">
    <property type="match status" value="1"/>
</dbReference>
<dbReference type="PANTHER" id="PTHR43792:SF1">
    <property type="entry name" value="N-ACETYLTRANSFERASE DOMAIN-CONTAINING PROTEIN"/>
    <property type="match status" value="1"/>
</dbReference>
<reference evidence="3" key="1">
    <citation type="journal article" date="2019" name="Int. J. Syst. Evol. Microbiol.">
        <title>The Global Catalogue of Microorganisms (GCM) 10K type strain sequencing project: providing services to taxonomists for standard genome sequencing and annotation.</title>
        <authorList>
            <consortium name="The Broad Institute Genomics Platform"/>
            <consortium name="The Broad Institute Genome Sequencing Center for Infectious Disease"/>
            <person name="Wu L."/>
            <person name="Ma J."/>
        </authorList>
    </citation>
    <scope>NUCLEOTIDE SEQUENCE [LARGE SCALE GENOMIC DNA]</scope>
    <source>
        <strain evidence="3">KCTC 52274</strain>
    </source>
</reference>
<dbReference type="SUPFAM" id="SSF55729">
    <property type="entry name" value="Acyl-CoA N-acyltransferases (Nat)"/>
    <property type="match status" value="1"/>
</dbReference>
<dbReference type="InterPro" id="IPR016181">
    <property type="entry name" value="Acyl_CoA_acyltransferase"/>
</dbReference>
<keyword evidence="3" id="KW-1185">Reference proteome</keyword>
<dbReference type="Pfam" id="PF13302">
    <property type="entry name" value="Acetyltransf_3"/>
    <property type="match status" value="1"/>
</dbReference>
<dbReference type="Proteomes" id="UP001597319">
    <property type="component" value="Unassembled WGS sequence"/>
</dbReference>
<protein>
    <submittedName>
        <fullName evidence="2">GNAT family N-acetyltransferase</fullName>
        <ecNumber evidence="2">2.3.-.-</ecNumber>
    </submittedName>
</protein>
<organism evidence="2 3">
    <name type="scientific">Aquimarina rubra</name>
    <dbReference type="NCBI Taxonomy" id="1920033"/>
    <lineage>
        <taxon>Bacteria</taxon>
        <taxon>Pseudomonadati</taxon>
        <taxon>Bacteroidota</taxon>
        <taxon>Flavobacteriia</taxon>
        <taxon>Flavobacteriales</taxon>
        <taxon>Flavobacteriaceae</taxon>
        <taxon>Aquimarina</taxon>
    </lineage>
</organism>
<evidence type="ECO:0000259" key="1">
    <source>
        <dbReference type="PROSITE" id="PS51186"/>
    </source>
</evidence>
<sequence length="175" mass="20518">MNIIVETDRLILREFCISDAKDFFTLNSDPEVLKYTGDLPFLSIKNAELFLKNYKEYKKNGFGRWAVLLKNTNQFIGWCGLKLNEENLIDIGFRFFKDHWSKGYATESAIASLKYGFYQLHLQEIIGRVDGENKASIRVLEKLGMKFWKKDPCNGIQNSSYYKIHKSDFQNINYK</sequence>
<gene>
    <name evidence="2" type="ORF">ACFSR1_07770</name>
</gene>
<accession>A0ABW5LDE7</accession>
<dbReference type="PANTHER" id="PTHR43792">
    <property type="entry name" value="GNAT FAMILY, PUTATIVE (AFU_ORTHOLOGUE AFUA_3G00765)-RELATED-RELATED"/>
    <property type="match status" value="1"/>
</dbReference>
<feature type="domain" description="N-acetyltransferase" evidence="1">
    <location>
        <begin position="10"/>
        <end position="168"/>
    </location>
</feature>
<proteinExistence type="predicted"/>
<evidence type="ECO:0000313" key="3">
    <source>
        <dbReference type="Proteomes" id="UP001597319"/>
    </source>
</evidence>
<dbReference type="InterPro" id="IPR000182">
    <property type="entry name" value="GNAT_dom"/>
</dbReference>
<evidence type="ECO:0000313" key="2">
    <source>
        <dbReference type="EMBL" id="MFD2562569.1"/>
    </source>
</evidence>
<dbReference type="InterPro" id="IPR051531">
    <property type="entry name" value="N-acetyltransferase"/>
</dbReference>
<dbReference type="PROSITE" id="PS51186">
    <property type="entry name" value="GNAT"/>
    <property type="match status" value="1"/>
</dbReference>
<dbReference type="RefSeq" id="WP_378291272.1">
    <property type="nucleotide sequence ID" value="NZ_JBHULE010000008.1"/>
</dbReference>
<keyword evidence="2" id="KW-0808">Transferase</keyword>
<dbReference type="EC" id="2.3.-.-" evidence="2"/>
<keyword evidence="2" id="KW-0012">Acyltransferase</keyword>